<evidence type="ECO:0000313" key="1">
    <source>
        <dbReference type="EMBL" id="MBM6739125.1"/>
    </source>
</evidence>
<dbReference type="EMBL" id="JACLYY010000016">
    <property type="protein sequence ID" value="MBM6739125.1"/>
    <property type="molecule type" value="Genomic_DNA"/>
</dbReference>
<gene>
    <name evidence="1" type="ORF">H7U36_13630</name>
</gene>
<dbReference type="RefSeq" id="WP_191493843.1">
    <property type="nucleotide sequence ID" value="NZ_JACLYY010000016.1"/>
</dbReference>
<name>A0ABS2EBV7_9FIRM</name>
<keyword evidence="2" id="KW-1185">Reference proteome</keyword>
<evidence type="ECO:0000313" key="2">
    <source>
        <dbReference type="Proteomes" id="UP000716906"/>
    </source>
</evidence>
<dbReference type="Proteomes" id="UP000716906">
    <property type="component" value="Unassembled WGS sequence"/>
</dbReference>
<protein>
    <submittedName>
        <fullName evidence="1">Uncharacterized protein</fullName>
    </submittedName>
</protein>
<reference evidence="1 2" key="1">
    <citation type="journal article" date="2021" name="Sci. Rep.">
        <title>The distribution of antibiotic resistance genes in chicken gut microbiota commensals.</title>
        <authorList>
            <person name="Juricova H."/>
            <person name="Matiasovicova J."/>
            <person name="Kubasova T."/>
            <person name="Cejkova D."/>
            <person name="Rychlik I."/>
        </authorList>
    </citation>
    <scope>NUCLEOTIDE SEQUENCE [LARGE SCALE GENOMIC DNA]</scope>
    <source>
        <strain evidence="1 2">An773</strain>
    </source>
</reference>
<organism evidence="1 2">
    <name type="scientific">Faecalicatena fissicatena</name>
    <dbReference type="NCBI Taxonomy" id="290055"/>
    <lineage>
        <taxon>Bacteria</taxon>
        <taxon>Bacillati</taxon>
        <taxon>Bacillota</taxon>
        <taxon>Clostridia</taxon>
        <taxon>Lachnospirales</taxon>
        <taxon>Lachnospiraceae</taxon>
        <taxon>Faecalicatena</taxon>
    </lineage>
</organism>
<proteinExistence type="predicted"/>
<comment type="caution">
    <text evidence="1">The sequence shown here is derived from an EMBL/GenBank/DDBJ whole genome shotgun (WGS) entry which is preliminary data.</text>
</comment>
<sequence length="64" mass="7341">MTQNIPLLTGSTRNVLYLSMKNDISFLVSGTLNLYEHQSTYNPNMPMRGVLYFARLYGKIIARL</sequence>
<accession>A0ABS2EBV7</accession>